<dbReference type="EMBL" id="CP023173">
    <property type="protein sequence ID" value="ASZ09005.1"/>
    <property type="molecule type" value="Genomic_DNA"/>
</dbReference>
<dbReference type="STRING" id="1336232.GCA_000518825_00143"/>
<reference evidence="1 2" key="1">
    <citation type="submission" date="2017-08" db="EMBL/GenBank/DDBJ databases">
        <title>Complete Genome Sequence of Mesoplasma chauliocola.</title>
        <authorList>
            <person name="Knight T.F.Jr."/>
            <person name="Citino T."/>
        </authorList>
    </citation>
    <scope>NUCLEOTIDE SEQUENCE [LARGE SCALE GENOMIC DNA]</scope>
    <source>
        <strain evidence="1 2">CHPA-2</strain>
    </source>
</reference>
<dbReference type="RefSeq" id="WP_027875291.1">
    <property type="nucleotide sequence ID" value="NZ_CP023173.1"/>
</dbReference>
<dbReference type="PROSITE" id="PS51257">
    <property type="entry name" value="PROKAR_LIPOPROTEIN"/>
    <property type="match status" value="1"/>
</dbReference>
<dbReference type="NCBIfam" id="NF038029">
    <property type="entry name" value="LP_plasma"/>
    <property type="match status" value="1"/>
</dbReference>
<dbReference type="Proteomes" id="UP000232229">
    <property type="component" value="Chromosome"/>
</dbReference>
<sequence>MRKLIAILAAVGLTATTSTVVVSCANSVDRFNKLNFSDTNIYKTLIIKMRDNGLISVSEAQKFLSITDTEIIADVIKILDKNIADEEFKETSSSLASTLKVKNEAVDSRTNILLRNLANNQFFTEYTSAIIKAGKAGVNEYDYMGTGFNPKRILKNDTWIKYSIYFKAESETTYKRWQTEAEHGKEQTPTIDELNNGKFFIVGNAKDETINSLPTTKKVIGQDEAITTSAFLAVSSDQGDGSFNGNDIMQYRFQSYINSKIVPELYSQLISLTYLDSNLLTTNWTSTNYANSFVRLDTTNKLVTSMQNSLISSTKQSNVKLIWSIKTDVSDSEGTPTDFNNWVRSYKELIKGSSSQAGNIELNEGELQKLLDAFKDQAGGEETTNVVNTTQLGADPFFGLKGYNGIVMNNDTGVAAISGNLEISTTAQTDAKAITRPTILTGNDEGYEVGDAGEREIVLVLPLYLNDIYDNSSISLLSETNGDINMSIPANTWIPLADKYSPAIDNVNIVSETKNIEVIYDTNQNAYIKLNDKATSGEITLGETIKHKVNIKVEDEPTTLGVNQVIDKTNDSFTRAFSVEDAAKVGETDKILYSIGFARNPDPRSNYNLSYTWNNDRKSSSDIKGLSANSKQLLLSEIENGIVKSDTDYTTEAKTELYTKYIMEGDNVLYQGLYDELAKYIKDETSGESN</sequence>
<proteinExistence type="predicted"/>
<protein>
    <recommendedName>
        <fullName evidence="3">Lipoprotein</fullName>
    </recommendedName>
</protein>
<keyword evidence="2" id="KW-1185">Reference proteome</keyword>
<gene>
    <name evidence="1" type="ORF">CK556_01370</name>
</gene>
<dbReference type="InterPro" id="IPR054816">
    <property type="entry name" value="Lipoprotein_mollicutes-type_CS"/>
</dbReference>
<evidence type="ECO:0000313" key="1">
    <source>
        <dbReference type="EMBL" id="ASZ09005.1"/>
    </source>
</evidence>
<evidence type="ECO:0008006" key="3">
    <source>
        <dbReference type="Google" id="ProtNLM"/>
    </source>
</evidence>
<organism evidence="1 2">
    <name type="scientific">Mesoplasma chauliocola</name>
    <dbReference type="NCBI Taxonomy" id="216427"/>
    <lineage>
        <taxon>Bacteria</taxon>
        <taxon>Bacillati</taxon>
        <taxon>Mycoplasmatota</taxon>
        <taxon>Mollicutes</taxon>
        <taxon>Entomoplasmatales</taxon>
        <taxon>Entomoplasmataceae</taxon>
        <taxon>Mesoplasma</taxon>
    </lineage>
</organism>
<dbReference type="AlphaFoldDB" id="A0A249SMV2"/>
<dbReference type="KEGG" id="mchc:CK556_01370"/>
<evidence type="ECO:0000313" key="2">
    <source>
        <dbReference type="Proteomes" id="UP000232229"/>
    </source>
</evidence>
<name>A0A249SMV2_9MOLU</name>
<accession>A0A249SMV2</accession>